<evidence type="ECO:0000313" key="12">
    <source>
        <dbReference type="Proteomes" id="UP000264141"/>
    </source>
</evidence>
<dbReference type="AlphaFoldDB" id="A0A3D1JFD5"/>
<dbReference type="NCBIfam" id="TIGR01727">
    <property type="entry name" value="oligo_HPY"/>
    <property type="match status" value="1"/>
</dbReference>
<accession>A0A3D1JFD5</accession>
<dbReference type="SUPFAM" id="SSF52540">
    <property type="entry name" value="P-loop containing nucleoside triphosphate hydrolases"/>
    <property type="match status" value="1"/>
</dbReference>
<dbReference type="InterPro" id="IPR027417">
    <property type="entry name" value="P-loop_NTPase"/>
</dbReference>
<dbReference type="RefSeq" id="WP_062189578.1">
    <property type="nucleotide sequence ID" value="NZ_DF967965.1"/>
</dbReference>
<comment type="subcellular location">
    <subcellularLocation>
        <location evidence="1">Cell membrane</location>
        <topology evidence="1">Peripheral membrane protein</topology>
    </subcellularLocation>
</comment>
<dbReference type="CDD" id="cd03257">
    <property type="entry name" value="ABC_NikE_OppD_transporters"/>
    <property type="match status" value="1"/>
</dbReference>
<comment type="similarity">
    <text evidence="2">Belongs to the ABC transporter superfamily.</text>
</comment>
<keyword evidence="9" id="KW-0472">Membrane</keyword>
<dbReference type="PROSITE" id="PS00211">
    <property type="entry name" value="ABC_TRANSPORTER_1"/>
    <property type="match status" value="1"/>
</dbReference>
<keyword evidence="3" id="KW-0813">Transport</keyword>
<dbReference type="GO" id="GO:0016887">
    <property type="term" value="F:ATP hydrolysis activity"/>
    <property type="evidence" value="ECO:0007669"/>
    <property type="project" value="InterPro"/>
</dbReference>
<dbReference type="STRING" id="229919.GCA_001050195_00579"/>
<dbReference type="Gene3D" id="3.40.50.300">
    <property type="entry name" value="P-loop containing nucleotide triphosphate hydrolases"/>
    <property type="match status" value="1"/>
</dbReference>
<proteinExistence type="inferred from homology"/>
<dbReference type="Pfam" id="PF00005">
    <property type="entry name" value="ABC_tran"/>
    <property type="match status" value="1"/>
</dbReference>
<dbReference type="InterPro" id="IPR003439">
    <property type="entry name" value="ABC_transporter-like_ATP-bd"/>
</dbReference>
<evidence type="ECO:0000259" key="10">
    <source>
        <dbReference type="PROSITE" id="PS50893"/>
    </source>
</evidence>
<evidence type="ECO:0000256" key="9">
    <source>
        <dbReference type="ARBA" id="ARBA00023136"/>
    </source>
</evidence>
<dbReference type="PANTHER" id="PTHR43297:SF14">
    <property type="entry name" value="ATPASE AAA-TYPE CORE DOMAIN-CONTAINING PROTEIN"/>
    <property type="match status" value="1"/>
</dbReference>
<dbReference type="InterPro" id="IPR013563">
    <property type="entry name" value="Oligopep_ABC_C"/>
</dbReference>
<evidence type="ECO:0000256" key="3">
    <source>
        <dbReference type="ARBA" id="ARBA00022448"/>
    </source>
</evidence>
<dbReference type="SMART" id="SM00382">
    <property type="entry name" value="AAA"/>
    <property type="match status" value="1"/>
</dbReference>
<dbReference type="PANTHER" id="PTHR43297">
    <property type="entry name" value="OLIGOPEPTIDE TRANSPORT ATP-BINDING PROTEIN APPD"/>
    <property type="match status" value="1"/>
</dbReference>
<dbReference type="InterPro" id="IPR003593">
    <property type="entry name" value="AAA+_ATPase"/>
</dbReference>
<dbReference type="GO" id="GO:0015833">
    <property type="term" value="P:peptide transport"/>
    <property type="evidence" value="ECO:0007669"/>
    <property type="project" value="InterPro"/>
</dbReference>
<evidence type="ECO:0000256" key="8">
    <source>
        <dbReference type="ARBA" id="ARBA00022967"/>
    </source>
</evidence>
<dbReference type="EMBL" id="DPBP01000023">
    <property type="protein sequence ID" value="HCE17300.1"/>
    <property type="molecule type" value="Genomic_DNA"/>
</dbReference>
<evidence type="ECO:0000256" key="5">
    <source>
        <dbReference type="ARBA" id="ARBA00022519"/>
    </source>
</evidence>
<dbReference type="GO" id="GO:0005886">
    <property type="term" value="C:plasma membrane"/>
    <property type="evidence" value="ECO:0007669"/>
    <property type="project" value="UniProtKB-SubCell"/>
</dbReference>
<keyword evidence="4" id="KW-1003">Cell membrane</keyword>
<comment type="caution">
    <text evidence="11">The sequence shown here is derived from an EMBL/GenBank/DDBJ whole genome shotgun (WGS) entry which is preliminary data.</text>
</comment>
<dbReference type="Pfam" id="PF08352">
    <property type="entry name" value="oligo_HPY"/>
    <property type="match status" value="1"/>
</dbReference>
<reference evidence="11 12" key="1">
    <citation type="journal article" date="2018" name="Nat. Biotechnol.">
        <title>A standardized bacterial taxonomy based on genome phylogeny substantially revises the tree of life.</title>
        <authorList>
            <person name="Parks D.H."/>
            <person name="Chuvochina M."/>
            <person name="Waite D.W."/>
            <person name="Rinke C."/>
            <person name="Skarshewski A."/>
            <person name="Chaumeil P.A."/>
            <person name="Hugenholtz P."/>
        </authorList>
    </citation>
    <scope>NUCLEOTIDE SEQUENCE [LARGE SCALE GENOMIC DNA]</scope>
    <source>
        <strain evidence="11">UBA8781</strain>
    </source>
</reference>
<protein>
    <submittedName>
        <fullName evidence="11">ABC transporter ATP-binding protein</fullName>
    </submittedName>
</protein>
<evidence type="ECO:0000256" key="6">
    <source>
        <dbReference type="ARBA" id="ARBA00022741"/>
    </source>
</evidence>
<evidence type="ECO:0000256" key="2">
    <source>
        <dbReference type="ARBA" id="ARBA00005417"/>
    </source>
</evidence>
<dbReference type="GO" id="GO:0005524">
    <property type="term" value="F:ATP binding"/>
    <property type="evidence" value="ECO:0007669"/>
    <property type="project" value="UniProtKB-KW"/>
</dbReference>
<dbReference type="OrthoDB" id="9806285at2"/>
<dbReference type="InterPro" id="IPR050388">
    <property type="entry name" value="ABC_Ni/Peptide_Import"/>
</dbReference>
<sequence length="357" mass="39918">MEDGNKFIEVRDLHVEFDVRAGIIKAVDGMWLEINRGQTVGVIGESGCGKSVTARAIMNMVPKPGKISGGEILYHRKNKDTGEVTTIDITKLDPDGEVIRQIRGGEIGMIFQEPMSSLTPVYTAGTHIYEAVSLHRLVPVKKVGDQMVETIMTYRKVTKQEAREIAIDMLRRVGIPKPDQRVDSYPHQLSGGQRQRVMIAIALSCEPEMLIADEPTTALDVSIEAQILDVMRELQHSVNMAIMFITHNLGVIAEMAEEIVVMYMGKQVERAKVVDLFYDPKHPYTQALLRSIPKIGKRGERLATIEGMVPDPFHLPTGCVFHPRCPMFMPGKCDRIVPTNKEVASNHWASCLLYEEV</sequence>
<dbReference type="Proteomes" id="UP000264141">
    <property type="component" value="Unassembled WGS sequence"/>
</dbReference>
<gene>
    <name evidence="11" type="ORF">DEQ80_05525</name>
</gene>
<dbReference type="PROSITE" id="PS50893">
    <property type="entry name" value="ABC_TRANSPORTER_2"/>
    <property type="match status" value="1"/>
</dbReference>
<evidence type="ECO:0000256" key="4">
    <source>
        <dbReference type="ARBA" id="ARBA00022475"/>
    </source>
</evidence>
<keyword evidence="8" id="KW-1278">Translocase</keyword>
<keyword evidence="6" id="KW-0547">Nucleotide-binding</keyword>
<evidence type="ECO:0000256" key="1">
    <source>
        <dbReference type="ARBA" id="ARBA00004202"/>
    </source>
</evidence>
<evidence type="ECO:0000256" key="7">
    <source>
        <dbReference type="ARBA" id="ARBA00022840"/>
    </source>
</evidence>
<name>A0A3D1JFD5_9CHLR</name>
<dbReference type="InterPro" id="IPR017871">
    <property type="entry name" value="ABC_transporter-like_CS"/>
</dbReference>
<evidence type="ECO:0000313" key="11">
    <source>
        <dbReference type="EMBL" id="HCE17300.1"/>
    </source>
</evidence>
<organism evidence="11 12">
    <name type="scientific">Anaerolinea thermolimosa</name>
    <dbReference type="NCBI Taxonomy" id="229919"/>
    <lineage>
        <taxon>Bacteria</taxon>
        <taxon>Bacillati</taxon>
        <taxon>Chloroflexota</taxon>
        <taxon>Anaerolineae</taxon>
        <taxon>Anaerolineales</taxon>
        <taxon>Anaerolineaceae</taxon>
        <taxon>Anaerolinea</taxon>
    </lineage>
</organism>
<keyword evidence="5" id="KW-0997">Cell inner membrane</keyword>
<feature type="domain" description="ABC transporter" evidence="10">
    <location>
        <begin position="8"/>
        <end position="289"/>
    </location>
</feature>
<keyword evidence="7 11" id="KW-0067">ATP-binding</keyword>